<dbReference type="HOGENOM" id="CLU_2327739_0_0_9"/>
<gene>
    <name evidence="1" type="ORF">ANACOL_03477</name>
</gene>
<protein>
    <submittedName>
        <fullName evidence="1">Uncharacterized protein</fullName>
    </submittedName>
</protein>
<proteinExistence type="predicted"/>
<dbReference type="Proteomes" id="UP000003803">
    <property type="component" value="Unassembled WGS sequence"/>
</dbReference>
<dbReference type="eggNOG" id="ENOG5034076">
    <property type="taxonomic scope" value="Bacteria"/>
</dbReference>
<reference evidence="1" key="2">
    <citation type="submission" date="2013-09" db="EMBL/GenBank/DDBJ databases">
        <title>Draft genome sequence of Anaerotruncus colihominis(DSM 17241).</title>
        <authorList>
            <person name="Sudarsanam P."/>
            <person name="Ley R."/>
            <person name="Guruge J."/>
            <person name="Turnbaugh P.J."/>
            <person name="Mahowald M."/>
            <person name="Liep D."/>
            <person name="Gordon J."/>
        </authorList>
    </citation>
    <scope>NUCLEOTIDE SEQUENCE</scope>
    <source>
        <strain evidence="1">DSM 17241</strain>
    </source>
</reference>
<evidence type="ECO:0000313" key="2">
    <source>
        <dbReference type="Proteomes" id="UP000003803"/>
    </source>
</evidence>
<keyword evidence="2" id="KW-1185">Reference proteome</keyword>
<evidence type="ECO:0000313" key="1">
    <source>
        <dbReference type="EMBL" id="EDS10031.1"/>
    </source>
</evidence>
<dbReference type="EMBL" id="ABGD02000025">
    <property type="protein sequence ID" value="EDS10031.1"/>
    <property type="molecule type" value="Genomic_DNA"/>
</dbReference>
<accession>B0PF98</accession>
<dbReference type="AlphaFoldDB" id="B0PF98"/>
<name>B0PF98_9FIRM</name>
<comment type="caution">
    <text evidence="1">The sequence shown here is derived from an EMBL/GenBank/DDBJ whole genome shotgun (WGS) entry which is preliminary data.</text>
</comment>
<sequence length="98" mass="11828">MQLDGANHVKRRLHQIHVRRARMREQPVYEQYSDDKSYKLEIHQRADGLYEVRARRKITDEYMGNDWFEYTNLHDMMHLTDTLQSALQIGGELLRNLI</sequence>
<reference evidence="1" key="1">
    <citation type="submission" date="2007-11" db="EMBL/GenBank/DDBJ databases">
        <authorList>
            <person name="Fulton L."/>
            <person name="Clifton S."/>
            <person name="Fulton B."/>
            <person name="Xu J."/>
            <person name="Minx P."/>
            <person name="Pepin K.H."/>
            <person name="Johnson M."/>
            <person name="Thiruvilangam P."/>
            <person name="Bhonagiri V."/>
            <person name="Nash W.E."/>
            <person name="Mardis E.R."/>
            <person name="Wilson R.K."/>
        </authorList>
    </citation>
    <scope>NUCLEOTIDE SEQUENCE [LARGE SCALE GENOMIC DNA]</scope>
    <source>
        <strain evidence="1">DSM 17241</strain>
    </source>
</reference>
<dbReference type="STRING" id="169435.ERS852551_00405"/>
<organism evidence="1 2">
    <name type="scientific">Anaerotruncus colihominis DSM 17241</name>
    <dbReference type="NCBI Taxonomy" id="445972"/>
    <lineage>
        <taxon>Bacteria</taxon>
        <taxon>Bacillati</taxon>
        <taxon>Bacillota</taxon>
        <taxon>Clostridia</taxon>
        <taxon>Eubacteriales</taxon>
        <taxon>Oscillospiraceae</taxon>
        <taxon>Anaerotruncus</taxon>
    </lineage>
</organism>